<dbReference type="InterPro" id="IPR036259">
    <property type="entry name" value="MFS_trans_sf"/>
</dbReference>
<comment type="subcellular location">
    <subcellularLocation>
        <location evidence="1">Cell membrane</location>
        <topology evidence="1">Multi-pass membrane protein</topology>
    </subcellularLocation>
</comment>
<evidence type="ECO:0000256" key="3">
    <source>
        <dbReference type="ARBA" id="ARBA00022692"/>
    </source>
</evidence>
<feature type="domain" description="Major facilitator superfamily (MFS) profile" evidence="7">
    <location>
        <begin position="21"/>
        <end position="400"/>
    </location>
</feature>
<sequence length="489" mass="50133">MGSRPAALPERPTTAPHSSAVRRRFHLVVMLAGVGFGLTAPFTALLVVALGGPPEWAAYVVSSMGLSLLLVDFLGTRFVPRLSSRTALTVSMVVFGAGSLLSAATTSWEMVGLARVLQGFGAALFMGGGVVLAVRLGEARSRGGAIGAFNAAWFVGIAAGPLSGGLIAATVPGAGGLRLLFAVCGVLNLAGAVAAWFLVPRWRSGRSPRLGLPAGLGLRGRRGWSVLILAGFGQAVRGGLALTLVPLLGARLGMGWITLGFAMFALALTDVGAMRFGGAWTDRRGRLVPLAGALAWGVLAVIALAAVVRSPWEFTVAALAVGVTVGTTWVVPTVMVVDIAADPDTALAGYRIASDLGMLAGGLLSGVGIAIGGVDTALFATAALLAVGLLLTFAVGETLPAHSVVVPLESRPVKENFVPVSSMPSLEEFTVFAANSGITLTPERLAQAYATHTRYRPDLERLRALPLPFTEPVTEPATGLAWIAGGGHQ</sequence>
<keyword evidence="2" id="KW-1003">Cell membrane</keyword>
<gene>
    <name evidence="8" type="ORF">ACFSXZ_06735</name>
</gene>
<dbReference type="InterPro" id="IPR011701">
    <property type="entry name" value="MFS"/>
</dbReference>
<feature type="transmembrane region" description="Helical" evidence="6">
    <location>
        <begin position="116"/>
        <end position="136"/>
    </location>
</feature>
<feature type="transmembrane region" description="Helical" evidence="6">
    <location>
        <begin position="377"/>
        <end position="395"/>
    </location>
</feature>
<feature type="transmembrane region" description="Helical" evidence="6">
    <location>
        <begin position="148"/>
        <end position="171"/>
    </location>
</feature>
<evidence type="ECO:0000259" key="7">
    <source>
        <dbReference type="PROSITE" id="PS50850"/>
    </source>
</evidence>
<dbReference type="InterPro" id="IPR020846">
    <property type="entry name" value="MFS_dom"/>
</dbReference>
<evidence type="ECO:0000256" key="2">
    <source>
        <dbReference type="ARBA" id="ARBA00022475"/>
    </source>
</evidence>
<evidence type="ECO:0000256" key="5">
    <source>
        <dbReference type="ARBA" id="ARBA00023136"/>
    </source>
</evidence>
<feature type="transmembrane region" description="Helical" evidence="6">
    <location>
        <begin position="352"/>
        <end position="371"/>
    </location>
</feature>
<feature type="transmembrane region" description="Helical" evidence="6">
    <location>
        <begin position="254"/>
        <end position="275"/>
    </location>
</feature>
<reference evidence="9" key="1">
    <citation type="journal article" date="2019" name="Int. J. Syst. Evol. Microbiol.">
        <title>The Global Catalogue of Microorganisms (GCM) 10K type strain sequencing project: providing services to taxonomists for standard genome sequencing and annotation.</title>
        <authorList>
            <consortium name="The Broad Institute Genomics Platform"/>
            <consortium name="The Broad Institute Genome Sequencing Center for Infectious Disease"/>
            <person name="Wu L."/>
            <person name="Ma J."/>
        </authorList>
    </citation>
    <scope>NUCLEOTIDE SEQUENCE [LARGE SCALE GENOMIC DNA]</scope>
    <source>
        <strain evidence="9">CGMCC 4.7645</strain>
    </source>
</reference>
<keyword evidence="9" id="KW-1185">Reference proteome</keyword>
<dbReference type="PANTHER" id="PTHR43124:SF3">
    <property type="entry name" value="CHLORAMPHENICOL EFFLUX PUMP RV0191"/>
    <property type="match status" value="1"/>
</dbReference>
<dbReference type="RefSeq" id="WP_378262352.1">
    <property type="nucleotide sequence ID" value="NZ_JBHUKR010000004.1"/>
</dbReference>
<feature type="transmembrane region" description="Helical" evidence="6">
    <location>
        <begin position="226"/>
        <end position="248"/>
    </location>
</feature>
<dbReference type="SUPFAM" id="SSF103473">
    <property type="entry name" value="MFS general substrate transporter"/>
    <property type="match status" value="1"/>
</dbReference>
<dbReference type="Proteomes" id="UP001597417">
    <property type="component" value="Unassembled WGS sequence"/>
</dbReference>
<keyword evidence="3 6" id="KW-0812">Transmembrane</keyword>
<evidence type="ECO:0000313" key="8">
    <source>
        <dbReference type="EMBL" id="MFD2416018.1"/>
    </source>
</evidence>
<protein>
    <submittedName>
        <fullName evidence="8">MFS transporter</fullName>
    </submittedName>
</protein>
<organism evidence="8 9">
    <name type="scientific">Amycolatopsis pigmentata</name>
    <dbReference type="NCBI Taxonomy" id="450801"/>
    <lineage>
        <taxon>Bacteria</taxon>
        <taxon>Bacillati</taxon>
        <taxon>Actinomycetota</taxon>
        <taxon>Actinomycetes</taxon>
        <taxon>Pseudonocardiales</taxon>
        <taxon>Pseudonocardiaceae</taxon>
        <taxon>Amycolatopsis</taxon>
    </lineage>
</organism>
<proteinExistence type="predicted"/>
<name>A0ABW5FLW7_9PSEU</name>
<dbReference type="PROSITE" id="PS50850">
    <property type="entry name" value="MFS"/>
    <property type="match status" value="1"/>
</dbReference>
<keyword evidence="5 6" id="KW-0472">Membrane</keyword>
<feature type="transmembrane region" description="Helical" evidence="6">
    <location>
        <begin position="287"/>
        <end position="308"/>
    </location>
</feature>
<feature type="transmembrane region" description="Helical" evidence="6">
    <location>
        <begin position="86"/>
        <end position="104"/>
    </location>
</feature>
<feature type="transmembrane region" description="Helical" evidence="6">
    <location>
        <begin position="177"/>
        <end position="199"/>
    </location>
</feature>
<feature type="transmembrane region" description="Helical" evidence="6">
    <location>
        <begin position="27"/>
        <end position="50"/>
    </location>
</feature>
<dbReference type="PANTHER" id="PTHR43124">
    <property type="entry name" value="PURINE EFFLUX PUMP PBUE"/>
    <property type="match status" value="1"/>
</dbReference>
<keyword evidence="4 6" id="KW-1133">Transmembrane helix</keyword>
<evidence type="ECO:0000313" key="9">
    <source>
        <dbReference type="Proteomes" id="UP001597417"/>
    </source>
</evidence>
<accession>A0ABW5FLW7</accession>
<evidence type="ECO:0000256" key="1">
    <source>
        <dbReference type="ARBA" id="ARBA00004651"/>
    </source>
</evidence>
<comment type="caution">
    <text evidence="8">The sequence shown here is derived from an EMBL/GenBank/DDBJ whole genome shotgun (WGS) entry which is preliminary data.</text>
</comment>
<feature type="transmembrane region" description="Helical" evidence="6">
    <location>
        <begin position="314"/>
        <end position="340"/>
    </location>
</feature>
<dbReference type="InterPro" id="IPR050189">
    <property type="entry name" value="MFS_Efflux_Transporters"/>
</dbReference>
<feature type="transmembrane region" description="Helical" evidence="6">
    <location>
        <begin position="56"/>
        <end position="74"/>
    </location>
</feature>
<dbReference type="Gene3D" id="1.20.1250.20">
    <property type="entry name" value="MFS general substrate transporter like domains"/>
    <property type="match status" value="2"/>
</dbReference>
<dbReference type="Pfam" id="PF07690">
    <property type="entry name" value="MFS_1"/>
    <property type="match status" value="1"/>
</dbReference>
<dbReference type="EMBL" id="JBHUKR010000004">
    <property type="protein sequence ID" value="MFD2416018.1"/>
    <property type="molecule type" value="Genomic_DNA"/>
</dbReference>
<evidence type="ECO:0000256" key="6">
    <source>
        <dbReference type="SAM" id="Phobius"/>
    </source>
</evidence>
<evidence type="ECO:0000256" key="4">
    <source>
        <dbReference type="ARBA" id="ARBA00022989"/>
    </source>
</evidence>